<protein>
    <submittedName>
        <fullName evidence="1">Uncharacterized protein</fullName>
    </submittedName>
</protein>
<dbReference type="STRING" id="189425.PGRAT_03990"/>
<dbReference type="eggNOG" id="COG0457">
    <property type="taxonomic scope" value="Bacteria"/>
</dbReference>
<dbReference type="OrthoDB" id="56388at2"/>
<dbReference type="KEGG" id="pgm:PGRAT_03990"/>
<dbReference type="Proteomes" id="UP000029500">
    <property type="component" value="Chromosome"/>
</dbReference>
<keyword evidence="2" id="KW-1185">Reference proteome</keyword>
<dbReference type="AlphaFoldDB" id="A0A089M171"/>
<evidence type="ECO:0000313" key="1">
    <source>
        <dbReference type="EMBL" id="AIQ66897.1"/>
    </source>
</evidence>
<evidence type="ECO:0000313" key="2">
    <source>
        <dbReference type="Proteomes" id="UP000029500"/>
    </source>
</evidence>
<dbReference type="RefSeq" id="WP_025704067.1">
    <property type="nucleotide sequence ID" value="NZ_CP009287.1"/>
</dbReference>
<dbReference type="HOGENOM" id="CLU_040417_0_0_9"/>
<sequence length="352" mass="40193">MNLTEMSFDDLMEEAYGLPGGKAKLELLEQAVRVADAAGDIDQGYEARSEIVELGSFHGYPMKALVAFSWQLGQYDKNPGRFDDYSLMWSYKWVLDRITAFADISRVQIENLLEDMKTRFAAEGYSSRTYHYYRAHILAELGELDASQAEWDIVQTMERDEMSDCQACEQHHLVEFLAKREDDEATVKAAEPILKGKMSCGEVPHVTITKVLFPLLRLGRQKEADKLQKKGYKLVKGNRDFLYHQGEHIGYLTLTDPIKALEVFEEYIASSLDHENPVDQMIFNAYSAKMFRRLAGESIRFQVKLPAGHPCEHQSGEVESLAKHFRQLALATAEKLDKRNGNAYYTTLLQQL</sequence>
<proteinExistence type="predicted"/>
<reference evidence="1 2" key="1">
    <citation type="submission" date="2014-08" db="EMBL/GenBank/DDBJ databases">
        <title>Comparative genomics of the Paenibacillus odorifer group.</title>
        <authorList>
            <person name="den Bakker H.C."/>
            <person name="Tsai Y.-C."/>
            <person name="Martin N."/>
            <person name="Korlach J."/>
            <person name="Wiedmann M."/>
        </authorList>
    </citation>
    <scope>NUCLEOTIDE SEQUENCE [LARGE SCALE GENOMIC DNA]</scope>
    <source>
        <strain evidence="1 2">DSM 15220</strain>
    </source>
</reference>
<organism evidence="1 2">
    <name type="scientific">Paenibacillus graminis</name>
    <dbReference type="NCBI Taxonomy" id="189425"/>
    <lineage>
        <taxon>Bacteria</taxon>
        <taxon>Bacillati</taxon>
        <taxon>Bacillota</taxon>
        <taxon>Bacilli</taxon>
        <taxon>Bacillales</taxon>
        <taxon>Paenibacillaceae</taxon>
        <taxon>Paenibacillus</taxon>
    </lineage>
</organism>
<accession>A0A089M171</accession>
<name>A0A089M171_9BACL</name>
<gene>
    <name evidence="1" type="ORF">PGRAT_03990</name>
</gene>
<dbReference type="EMBL" id="CP009287">
    <property type="protein sequence ID" value="AIQ66897.1"/>
    <property type="molecule type" value="Genomic_DNA"/>
</dbReference>